<sequence length="220" mass="23108">MSFLIRVQLPDEPGALGALAEAFGSADANIRSVDVVEATDGFVIDDIVIELPQGRMADELITASNSVPGTEVDSIRPFSGRVDRRGQITMLADIARAGGNRTRAVETFVPVMPRTMTASWALVLDTEGEVRRLAASEAAPEEDGSVPADIEIAHSRPLDPEGSDAWVPESWTVLETALAAAPLADTGLLLVIGRLGGPDFLASEVSHLGEVATIIGALLD</sequence>
<proteinExistence type="predicted"/>
<dbReference type="SUPFAM" id="SSF55021">
    <property type="entry name" value="ACT-like"/>
    <property type="match status" value="1"/>
</dbReference>
<dbReference type="Proteomes" id="UP000244989">
    <property type="component" value="Unassembled WGS sequence"/>
</dbReference>
<dbReference type="InterPro" id="IPR002912">
    <property type="entry name" value="ACT_dom"/>
</dbReference>
<dbReference type="Pfam" id="PF01842">
    <property type="entry name" value="ACT"/>
    <property type="match status" value="1"/>
</dbReference>
<dbReference type="AlphaFoldDB" id="A0A2U1T983"/>
<accession>A0A2U1T983</accession>
<dbReference type="KEGG" id="cyz:C3B44_06680"/>
<reference evidence="3" key="1">
    <citation type="submission" date="2018-04" db="EMBL/GenBank/DDBJ databases">
        <authorList>
            <person name="Liu S."/>
            <person name="Wang Z."/>
            <person name="Li J."/>
        </authorList>
    </citation>
    <scope>NUCLEOTIDE SEQUENCE [LARGE SCALE GENOMIC DNA]</scope>
    <source>
        <strain evidence="3">2189</strain>
    </source>
</reference>
<organism evidence="2 3">
    <name type="scientific">Corynebacterium yudongzhengii</name>
    <dbReference type="NCBI Taxonomy" id="2080740"/>
    <lineage>
        <taxon>Bacteria</taxon>
        <taxon>Bacillati</taxon>
        <taxon>Actinomycetota</taxon>
        <taxon>Actinomycetes</taxon>
        <taxon>Mycobacteriales</taxon>
        <taxon>Corynebacteriaceae</taxon>
        <taxon>Corynebacterium</taxon>
    </lineage>
</organism>
<protein>
    <submittedName>
        <fullName evidence="2">ACT domain-containing protein</fullName>
    </submittedName>
</protein>
<keyword evidence="3" id="KW-1185">Reference proteome</keyword>
<dbReference type="InterPro" id="IPR045865">
    <property type="entry name" value="ACT-like_dom_sf"/>
</dbReference>
<evidence type="ECO:0000313" key="2">
    <source>
        <dbReference type="EMBL" id="PWC02580.1"/>
    </source>
</evidence>
<feature type="domain" description="ACT" evidence="1">
    <location>
        <begin position="4"/>
        <end position="80"/>
    </location>
</feature>
<dbReference type="OrthoDB" id="5243606at2"/>
<evidence type="ECO:0000313" key="3">
    <source>
        <dbReference type="Proteomes" id="UP000244989"/>
    </source>
</evidence>
<comment type="caution">
    <text evidence="2">The sequence shown here is derived from an EMBL/GenBank/DDBJ whole genome shotgun (WGS) entry which is preliminary data.</text>
</comment>
<dbReference type="EMBL" id="QEEZ01000002">
    <property type="protein sequence ID" value="PWC02580.1"/>
    <property type="molecule type" value="Genomic_DNA"/>
</dbReference>
<name>A0A2U1T983_9CORY</name>
<dbReference type="PROSITE" id="PS51671">
    <property type="entry name" value="ACT"/>
    <property type="match status" value="1"/>
</dbReference>
<dbReference type="Gene3D" id="3.30.70.260">
    <property type="match status" value="1"/>
</dbReference>
<gene>
    <name evidence="2" type="ORF">DF222_01150</name>
</gene>
<dbReference type="RefSeq" id="WP_108431691.1">
    <property type="nucleotide sequence ID" value="NZ_CP026947.1"/>
</dbReference>
<evidence type="ECO:0000259" key="1">
    <source>
        <dbReference type="PROSITE" id="PS51671"/>
    </source>
</evidence>